<accession>A0A1M5IEG4</accession>
<protein>
    <recommendedName>
        <fullName evidence="4">Conjugal transfer protein TraD</fullName>
    </recommendedName>
</protein>
<evidence type="ECO:0008006" key="4">
    <source>
        <dbReference type="Google" id="ProtNLM"/>
    </source>
</evidence>
<dbReference type="AlphaFoldDB" id="A0A1M5IEG4"/>
<proteinExistence type="predicted"/>
<dbReference type="STRING" id="1416778.SAMN05443633_112108"/>
<name>A0A1M5IEG4_9FLAO</name>
<keyword evidence="1" id="KW-1133">Transmembrane helix</keyword>
<evidence type="ECO:0000313" key="2">
    <source>
        <dbReference type="EMBL" id="SHG26665.1"/>
    </source>
</evidence>
<evidence type="ECO:0000313" key="3">
    <source>
        <dbReference type="Proteomes" id="UP000184518"/>
    </source>
</evidence>
<gene>
    <name evidence="2" type="ORF">SAMN05443633_112108</name>
</gene>
<dbReference type="Proteomes" id="UP000184518">
    <property type="component" value="Unassembled WGS sequence"/>
</dbReference>
<dbReference type="OrthoDB" id="1042696at2"/>
<feature type="transmembrane region" description="Helical" evidence="1">
    <location>
        <begin position="6"/>
        <end position="22"/>
    </location>
</feature>
<dbReference type="RefSeq" id="WP_072961629.1">
    <property type="nucleotide sequence ID" value="NZ_FQUT01000012.1"/>
</dbReference>
<organism evidence="2 3">
    <name type="scientific">Chryseobacterium arachidis</name>
    <dbReference type="NCBI Taxonomy" id="1416778"/>
    <lineage>
        <taxon>Bacteria</taxon>
        <taxon>Pseudomonadati</taxon>
        <taxon>Bacteroidota</taxon>
        <taxon>Flavobacteriia</taxon>
        <taxon>Flavobacteriales</taxon>
        <taxon>Weeksellaceae</taxon>
        <taxon>Chryseobacterium group</taxon>
        <taxon>Chryseobacterium</taxon>
    </lineage>
</organism>
<keyword evidence="1" id="KW-0472">Membrane</keyword>
<dbReference type="EMBL" id="FQUT01000012">
    <property type="protein sequence ID" value="SHG26665.1"/>
    <property type="molecule type" value="Genomic_DNA"/>
</dbReference>
<sequence length="203" mass="22864">MEGIIEVVILICLILIIILLAVDKVKIVRRAKPTDSENRSQITPDIMGQVSADFKENSFADRASSTTIFEKMIARDTLIKEKDIGTDPPENIDLIIDLDEESEEDFDHVPDDDRFSQGVSLEELSKVGQLLQNSNLDELQEKETVEIIQKMQGTEMFDSMQASIEGASQRIAKLLDKSLANDNDYRNTSHSKDIDNFDIGNFI</sequence>
<keyword evidence="1" id="KW-0812">Transmembrane</keyword>
<reference evidence="3" key="1">
    <citation type="submission" date="2016-11" db="EMBL/GenBank/DDBJ databases">
        <authorList>
            <person name="Varghese N."/>
            <person name="Submissions S."/>
        </authorList>
    </citation>
    <scope>NUCLEOTIDE SEQUENCE [LARGE SCALE GENOMIC DNA]</scope>
    <source>
        <strain evidence="3">DSM 27619</strain>
    </source>
</reference>
<keyword evidence="3" id="KW-1185">Reference proteome</keyword>
<evidence type="ECO:0000256" key="1">
    <source>
        <dbReference type="SAM" id="Phobius"/>
    </source>
</evidence>